<comment type="caution">
    <text evidence="2">The sequence shown here is derived from an EMBL/GenBank/DDBJ whole genome shotgun (WGS) entry which is preliminary data.</text>
</comment>
<dbReference type="InterPro" id="IPR001173">
    <property type="entry name" value="Glyco_trans_2-like"/>
</dbReference>
<dbReference type="PANTHER" id="PTHR43179">
    <property type="entry name" value="RHAMNOSYLTRANSFERASE WBBL"/>
    <property type="match status" value="1"/>
</dbReference>
<feature type="domain" description="Glycosyltransferase 2-like" evidence="1">
    <location>
        <begin position="7"/>
        <end position="117"/>
    </location>
</feature>
<evidence type="ECO:0000313" key="2">
    <source>
        <dbReference type="EMBL" id="KPK71337.1"/>
    </source>
</evidence>
<dbReference type="Gene3D" id="3.90.550.10">
    <property type="entry name" value="Spore Coat Polysaccharide Biosynthesis Protein SpsA, Chain A"/>
    <property type="match status" value="1"/>
</dbReference>
<dbReference type="PANTHER" id="PTHR43179:SF7">
    <property type="entry name" value="RHAMNOSYLTRANSFERASE WBBL"/>
    <property type="match status" value="1"/>
</dbReference>
<dbReference type="Pfam" id="PF00535">
    <property type="entry name" value="Glycos_transf_2"/>
    <property type="match status" value="1"/>
</dbReference>
<organism evidence="2 3">
    <name type="scientific">candidate division TA06 bacterium SM23_40</name>
    <dbReference type="NCBI Taxonomy" id="1703774"/>
    <lineage>
        <taxon>Bacteria</taxon>
        <taxon>Bacteria division TA06</taxon>
    </lineage>
</organism>
<reference evidence="2 3" key="1">
    <citation type="journal article" date="2015" name="Microbiome">
        <title>Genomic resolution of linkages in carbon, nitrogen, and sulfur cycling among widespread estuary sediment bacteria.</title>
        <authorList>
            <person name="Baker B.J."/>
            <person name="Lazar C.S."/>
            <person name="Teske A.P."/>
            <person name="Dick G.J."/>
        </authorList>
    </citation>
    <scope>NUCLEOTIDE SEQUENCE [LARGE SCALE GENOMIC DNA]</scope>
    <source>
        <strain evidence="2">SM23_40</strain>
    </source>
</reference>
<proteinExistence type="predicted"/>
<dbReference type="Proteomes" id="UP000051717">
    <property type="component" value="Unassembled WGS sequence"/>
</dbReference>
<evidence type="ECO:0000259" key="1">
    <source>
        <dbReference type="Pfam" id="PF00535"/>
    </source>
</evidence>
<evidence type="ECO:0000313" key="3">
    <source>
        <dbReference type="Proteomes" id="UP000051717"/>
    </source>
</evidence>
<dbReference type="SUPFAM" id="SSF53448">
    <property type="entry name" value="Nucleotide-diphospho-sugar transferases"/>
    <property type="match status" value="1"/>
</dbReference>
<protein>
    <recommendedName>
        <fullName evidence="1">Glycosyltransferase 2-like domain-containing protein</fullName>
    </recommendedName>
</protein>
<sequence>MRELDLSIVIIHYRMVDDLLRCLASIYDRKWDVAFEVLIIHKPSGDRSRQTIVESYPAVRIVETCRFGIASMRNLGIAGASGRILCTLDADVEVLPGAFDRLVEFMDTHAGAAGAGPKTLRPDGSLEPSCRRFYTVRTLLARRTPLRPLIGGDRLERVHLMEDWDHGSVREVDWVAGACIVMSRDAVGAIGMFDESFVYGFEDVDWCYRARLSGRTVYYVPDASIIHHVQRRSARGLNWMTLQHLKSAFHFYHKHRRQRRW</sequence>
<dbReference type="InterPro" id="IPR029044">
    <property type="entry name" value="Nucleotide-diphossugar_trans"/>
</dbReference>
<accession>A0A0S8GEZ1</accession>
<name>A0A0S8GEZ1_UNCT6</name>
<dbReference type="AlphaFoldDB" id="A0A0S8GEZ1"/>
<gene>
    <name evidence="2" type="ORF">AMJ82_01040</name>
</gene>
<dbReference type="EMBL" id="LJUI01000004">
    <property type="protein sequence ID" value="KPK71337.1"/>
    <property type="molecule type" value="Genomic_DNA"/>
</dbReference>